<dbReference type="GO" id="GO:0006457">
    <property type="term" value="P:protein folding"/>
    <property type="evidence" value="ECO:0007669"/>
    <property type="project" value="InterPro"/>
</dbReference>
<evidence type="ECO:0008006" key="5">
    <source>
        <dbReference type="Google" id="ProtNLM"/>
    </source>
</evidence>
<evidence type="ECO:0000256" key="1">
    <source>
        <dbReference type="ARBA" id="ARBA00010048"/>
    </source>
</evidence>
<dbReference type="Proteomes" id="UP001162640">
    <property type="component" value="Unassembled WGS sequence"/>
</dbReference>
<dbReference type="Gene3D" id="1.10.287.370">
    <property type="match status" value="1"/>
</dbReference>
<proteinExistence type="inferred from homology"/>
<evidence type="ECO:0000256" key="2">
    <source>
        <dbReference type="ARBA" id="ARBA00023186"/>
    </source>
</evidence>
<dbReference type="PANTHER" id="PTHR12409">
    <property type="entry name" value="PREFOLDIN SUBUNIT 3"/>
    <property type="match status" value="1"/>
</dbReference>
<dbReference type="InterPro" id="IPR004127">
    <property type="entry name" value="Prefoldin_subunit_alpha"/>
</dbReference>
<comment type="similarity">
    <text evidence="1">Belongs to the prefoldin subunit alpha family.</text>
</comment>
<dbReference type="PANTHER" id="PTHR12409:SF0">
    <property type="entry name" value="PREFOLDIN SUBUNIT 3"/>
    <property type="match status" value="1"/>
</dbReference>
<comment type="caution">
    <text evidence="3">The sequence shown here is derived from an EMBL/GenBank/DDBJ whole genome shotgun (WGS) entry which is preliminary data.</text>
</comment>
<evidence type="ECO:0000313" key="4">
    <source>
        <dbReference type="Proteomes" id="UP001162640"/>
    </source>
</evidence>
<dbReference type="FunFam" id="1.10.287.370:FF:000001">
    <property type="entry name" value="Prefoldin subunit 3"/>
    <property type="match status" value="1"/>
</dbReference>
<dbReference type="SUPFAM" id="SSF46579">
    <property type="entry name" value="Prefoldin"/>
    <property type="match status" value="1"/>
</dbReference>
<dbReference type="InterPro" id="IPR016655">
    <property type="entry name" value="PFD3"/>
</dbReference>
<sequence>NKFNIPVKRLPNPNPNHHHSFKPVASSEVLIGAFSELFSKFKAYETNLSNKRLTYQQKLPEIEKTLSLVNHLKTKRDEGETITTQYNLCDTVYAKAQLDSSGTVNLWLGANVMLEYTYEEALAYLTEKEVAAKEEYIQVTEDLAFTRNQSITAEVNMSRIYNWDVKNRRDAKA</sequence>
<dbReference type="GO" id="GO:0007017">
    <property type="term" value="P:microtubule-based process"/>
    <property type="evidence" value="ECO:0007669"/>
    <property type="project" value="TreeGrafter"/>
</dbReference>
<name>A0A9W7DTS8_9STRA</name>
<feature type="non-terminal residue" evidence="3">
    <location>
        <position position="173"/>
    </location>
</feature>
<dbReference type="Pfam" id="PF02996">
    <property type="entry name" value="Prefoldin"/>
    <property type="match status" value="1"/>
</dbReference>
<evidence type="ECO:0000313" key="3">
    <source>
        <dbReference type="EMBL" id="GMH54768.1"/>
    </source>
</evidence>
<reference evidence="4" key="1">
    <citation type="journal article" date="2023" name="Commun. Biol.">
        <title>Genome analysis of Parmales, the sister group of diatoms, reveals the evolutionary specialization of diatoms from phago-mixotrophs to photoautotrophs.</title>
        <authorList>
            <person name="Ban H."/>
            <person name="Sato S."/>
            <person name="Yoshikawa S."/>
            <person name="Yamada K."/>
            <person name="Nakamura Y."/>
            <person name="Ichinomiya M."/>
            <person name="Sato N."/>
            <person name="Blanc-Mathieu R."/>
            <person name="Endo H."/>
            <person name="Kuwata A."/>
            <person name="Ogata H."/>
        </authorList>
    </citation>
    <scope>NUCLEOTIDE SEQUENCE [LARGE SCALE GENOMIC DNA]</scope>
</reference>
<dbReference type="GO" id="GO:0015631">
    <property type="term" value="F:tubulin binding"/>
    <property type="evidence" value="ECO:0007669"/>
    <property type="project" value="TreeGrafter"/>
</dbReference>
<dbReference type="EMBL" id="BLQM01000040">
    <property type="protein sequence ID" value="GMH54768.1"/>
    <property type="molecule type" value="Genomic_DNA"/>
</dbReference>
<dbReference type="GO" id="GO:0016272">
    <property type="term" value="C:prefoldin complex"/>
    <property type="evidence" value="ECO:0007669"/>
    <property type="project" value="InterPro"/>
</dbReference>
<gene>
    <name evidence="3" type="ORF">TL16_g01744</name>
</gene>
<dbReference type="AlphaFoldDB" id="A0A9W7DTS8"/>
<organism evidence="3 4">
    <name type="scientific">Triparma laevis f. inornata</name>
    <dbReference type="NCBI Taxonomy" id="1714386"/>
    <lineage>
        <taxon>Eukaryota</taxon>
        <taxon>Sar</taxon>
        <taxon>Stramenopiles</taxon>
        <taxon>Ochrophyta</taxon>
        <taxon>Bolidophyceae</taxon>
        <taxon>Parmales</taxon>
        <taxon>Triparmaceae</taxon>
        <taxon>Triparma</taxon>
    </lineage>
</organism>
<keyword evidence="2" id="KW-0143">Chaperone</keyword>
<dbReference type="InterPro" id="IPR009053">
    <property type="entry name" value="Prefoldin"/>
</dbReference>
<feature type="non-terminal residue" evidence="3">
    <location>
        <position position="1"/>
    </location>
</feature>
<dbReference type="CDD" id="cd23156">
    <property type="entry name" value="Prefoldin_3"/>
    <property type="match status" value="1"/>
</dbReference>
<dbReference type="GO" id="GO:0007021">
    <property type="term" value="P:tubulin complex assembly"/>
    <property type="evidence" value="ECO:0007669"/>
    <property type="project" value="TreeGrafter"/>
</dbReference>
<protein>
    <recommendedName>
        <fullName evidence="5">Prefoldin subunit 3</fullName>
    </recommendedName>
</protein>
<accession>A0A9W7DTS8</accession>
<dbReference type="GO" id="GO:0005737">
    <property type="term" value="C:cytoplasm"/>
    <property type="evidence" value="ECO:0007669"/>
    <property type="project" value="TreeGrafter"/>
</dbReference>